<protein>
    <submittedName>
        <fullName evidence="4">von Willebrand factor type A domain protein</fullName>
    </submittedName>
</protein>
<evidence type="ECO:0000313" key="5">
    <source>
        <dbReference type="Proteomes" id="UP000319143"/>
    </source>
</evidence>
<dbReference type="Gene3D" id="3.40.50.410">
    <property type="entry name" value="von Willebrand factor, type A domain"/>
    <property type="match status" value="1"/>
</dbReference>
<evidence type="ECO:0000256" key="2">
    <source>
        <dbReference type="SAM" id="Phobius"/>
    </source>
</evidence>
<dbReference type="SUPFAM" id="SSF53300">
    <property type="entry name" value="vWA-like"/>
    <property type="match status" value="1"/>
</dbReference>
<dbReference type="AlphaFoldDB" id="A0A5C6DEM4"/>
<accession>A0A5C6DEM4</accession>
<dbReference type="EMBL" id="SJPV01000010">
    <property type="protein sequence ID" value="TWU33379.1"/>
    <property type="molecule type" value="Genomic_DNA"/>
</dbReference>
<dbReference type="Proteomes" id="UP000319143">
    <property type="component" value="Unassembled WGS sequence"/>
</dbReference>
<feature type="domain" description="VWFA" evidence="3">
    <location>
        <begin position="85"/>
        <end position="237"/>
    </location>
</feature>
<dbReference type="SUPFAM" id="SSF52317">
    <property type="entry name" value="Class I glutamine amidotransferase-like"/>
    <property type="match status" value="1"/>
</dbReference>
<dbReference type="PANTHER" id="PTHR37947">
    <property type="entry name" value="BLL2462 PROTEIN"/>
    <property type="match status" value="1"/>
</dbReference>
<dbReference type="CDD" id="cd00198">
    <property type="entry name" value="vWFA"/>
    <property type="match status" value="1"/>
</dbReference>
<reference evidence="4 5" key="1">
    <citation type="submission" date="2019-02" db="EMBL/GenBank/DDBJ databases">
        <title>Deep-cultivation of Planctomycetes and their phenomic and genomic characterization uncovers novel biology.</title>
        <authorList>
            <person name="Wiegand S."/>
            <person name="Jogler M."/>
            <person name="Boedeker C."/>
            <person name="Pinto D."/>
            <person name="Vollmers J."/>
            <person name="Rivas-Marin E."/>
            <person name="Kohn T."/>
            <person name="Peeters S.H."/>
            <person name="Heuer A."/>
            <person name="Rast P."/>
            <person name="Oberbeckmann S."/>
            <person name="Bunk B."/>
            <person name="Jeske O."/>
            <person name="Meyerdierks A."/>
            <person name="Storesund J.E."/>
            <person name="Kallscheuer N."/>
            <person name="Luecker S."/>
            <person name="Lage O.M."/>
            <person name="Pohl T."/>
            <person name="Merkel B.J."/>
            <person name="Hornburger P."/>
            <person name="Mueller R.-W."/>
            <person name="Bruemmer F."/>
            <person name="Labrenz M."/>
            <person name="Spormann A.M."/>
            <person name="Op Den Camp H."/>
            <person name="Overmann J."/>
            <person name="Amann R."/>
            <person name="Jetten M.S.M."/>
            <person name="Mascher T."/>
            <person name="Medema M.H."/>
            <person name="Devos D.P."/>
            <person name="Kaster A.-K."/>
            <person name="Ovreas L."/>
            <person name="Rohde M."/>
            <person name="Galperin M.Y."/>
            <person name="Jogler C."/>
        </authorList>
    </citation>
    <scope>NUCLEOTIDE SEQUENCE [LARGE SCALE GENOMIC DNA]</scope>
    <source>
        <strain evidence="4 5">Poly41</strain>
    </source>
</reference>
<proteinExistence type="predicted"/>
<dbReference type="InterPro" id="IPR036465">
    <property type="entry name" value="vWFA_dom_sf"/>
</dbReference>
<feature type="transmembrane region" description="Helical" evidence="2">
    <location>
        <begin position="20"/>
        <end position="40"/>
    </location>
</feature>
<sequence length="795" mass="86355">MILLFFPLPLGSLRFAGDLPVAGVVCVALLAAAAVMAFYLRETRHLAAPHSYLLPALRGAAVALVIFILTGPIWHRRQIVGTLGKVVFAIDTSESMSVTDSVATASSPSRLDRAIRLLVGNEQYPGLVEALRRTHDVELVTFDESRVASVWSTMMDREPLESAISLNASGTRTNLASPLESSSRKINRDANRSDPSVVQSAIVIISDGRHNTGASPSDAAQRLASSQMQVMTLGMGSEDEPADAGIAQVIRPDSVAADGQLAGHILVKHVGLSGKPLDIRIEHLGEVVWSQQITPDVDGDQEVPFTLDVEPLVKAARGDVPRGVSRGAVPLDLRAIVDAAGVSPRLVVGPESSPQILSKNNAMAFRVAASTRDRRLLILDGSSRWEIRYIRNLFERDPAWKVDTLIFGPGTDTPTLNRGEGAGEFPSTIEAISAYDAIVLGELPTDQVRDADVDLIRQFVTRGGGLVIIDGRYGRVRELAQTKLQDLIPVNFELGPATRRATKVVPTGVGIESPVLNLVNSPFEASTLWDHLPAPQYATPVRAQAGAEVWASVILSDNSPSPWLVTRLFGAGRVVYLSSDQTWRWRYKVADQLHARFWNQLFAAVMQPPYSASDAFVALGTDKVEYGTGESSTIRVRLQDPAGKPMGDSTVDALLISGEQIVMTVPLVSDNPSRGTYQGQTGPLQAGEYEIRIRASGFDSTALQASAPIWVGTADTRELTRVSLDRNSLMQIAERGNGQYFHESSAEELLDRLKPLSSGSIVESDILVWQSFYWFWLIVSLLTMEWLLRKRVGLV</sequence>
<feature type="transmembrane region" description="Helical" evidence="2">
    <location>
        <begin position="767"/>
        <end position="788"/>
    </location>
</feature>
<gene>
    <name evidence="4" type="ORF">Poly41_51330</name>
</gene>
<dbReference type="Pfam" id="PF00092">
    <property type="entry name" value="VWA"/>
    <property type="match status" value="1"/>
</dbReference>
<evidence type="ECO:0000313" key="4">
    <source>
        <dbReference type="EMBL" id="TWU33379.1"/>
    </source>
</evidence>
<feature type="compositionally biased region" description="Basic and acidic residues" evidence="1">
    <location>
        <begin position="182"/>
        <end position="192"/>
    </location>
</feature>
<dbReference type="OrthoDB" id="252901at2"/>
<keyword evidence="2" id="KW-1133">Transmembrane helix</keyword>
<name>A0A5C6DEM4_9BACT</name>
<dbReference type="Gene3D" id="3.40.50.880">
    <property type="match status" value="1"/>
</dbReference>
<dbReference type="InterPro" id="IPR002035">
    <property type="entry name" value="VWF_A"/>
</dbReference>
<organism evidence="4 5">
    <name type="scientific">Novipirellula artificiosorum</name>
    <dbReference type="NCBI Taxonomy" id="2528016"/>
    <lineage>
        <taxon>Bacteria</taxon>
        <taxon>Pseudomonadati</taxon>
        <taxon>Planctomycetota</taxon>
        <taxon>Planctomycetia</taxon>
        <taxon>Pirellulales</taxon>
        <taxon>Pirellulaceae</taxon>
        <taxon>Novipirellula</taxon>
    </lineage>
</organism>
<evidence type="ECO:0000256" key="1">
    <source>
        <dbReference type="SAM" id="MobiDB-lite"/>
    </source>
</evidence>
<comment type="caution">
    <text evidence="4">The sequence shown here is derived from an EMBL/GenBank/DDBJ whole genome shotgun (WGS) entry which is preliminary data.</text>
</comment>
<dbReference type="PROSITE" id="PS50234">
    <property type="entry name" value="VWFA"/>
    <property type="match status" value="1"/>
</dbReference>
<keyword evidence="2" id="KW-0812">Transmembrane</keyword>
<feature type="region of interest" description="Disordered" evidence="1">
    <location>
        <begin position="173"/>
        <end position="193"/>
    </location>
</feature>
<keyword evidence="5" id="KW-1185">Reference proteome</keyword>
<feature type="transmembrane region" description="Helical" evidence="2">
    <location>
        <begin position="52"/>
        <end position="74"/>
    </location>
</feature>
<dbReference type="InterPro" id="IPR029062">
    <property type="entry name" value="Class_I_gatase-like"/>
</dbReference>
<keyword evidence="2" id="KW-0472">Membrane</keyword>
<evidence type="ECO:0000259" key="3">
    <source>
        <dbReference type="PROSITE" id="PS50234"/>
    </source>
</evidence>
<dbReference type="RefSeq" id="WP_146529740.1">
    <property type="nucleotide sequence ID" value="NZ_SJPV01000010.1"/>
</dbReference>
<dbReference type="SMART" id="SM00327">
    <property type="entry name" value="VWA"/>
    <property type="match status" value="1"/>
</dbReference>
<dbReference type="PANTHER" id="PTHR37947:SF1">
    <property type="entry name" value="BLL2462 PROTEIN"/>
    <property type="match status" value="1"/>
</dbReference>